<protein>
    <submittedName>
        <fullName evidence="2">Uncharacterized protein</fullName>
    </submittedName>
</protein>
<dbReference type="PANTHER" id="PTHR34280">
    <property type="entry name" value="OS01G0920100 PROTEIN"/>
    <property type="match status" value="1"/>
</dbReference>
<dbReference type="PANTHER" id="PTHR34280:SF2">
    <property type="entry name" value="OS01G0920100 PROTEIN"/>
    <property type="match status" value="1"/>
</dbReference>
<accession>A0AAV6J5L2</accession>
<organism evidence="2 3">
    <name type="scientific">Rhododendron griersonianum</name>
    <dbReference type="NCBI Taxonomy" id="479676"/>
    <lineage>
        <taxon>Eukaryota</taxon>
        <taxon>Viridiplantae</taxon>
        <taxon>Streptophyta</taxon>
        <taxon>Embryophyta</taxon>
        <taxon>Tracheophyta</taxon>
        <taxon>Spermatophyta</taxon>
        <taxon>Magnoliopsida</taxon>
        <taxon>eudicotyledons</taxon>
        <taxon>Gunneridae</taxon>
        <taxon>Pentapetalae</taxon>
        <taxon>asterids</taxon>
        <taxon>Ericales</taxon>
        <taxon>Ericaceae</taxon>
        <taxon>Ericoideae</taxon>
        <taxon>Rhodoreae</taxon>
        <taxon>Rhododendron</taxon>
    </lineage>
</organism>
<feature type="region of interest" description="Disordered" evidence="1">
    <location>
        <begin position="39"/>
        <end position="66"/>
    </location>
</feature>
<feature type="region of interest" description="Disordered" evidence="1">
    <location>
        <begin position="161"/>
        <end position="193"/>
    </location>
</feature>
<dbReference type="Proteomes" id="UP000823749">
    <property type="component" value="Chromosome 8"/>
</dbReference>
<dbReference type="EMBL" id="JACTNZ010000008">
    <property type="protein sequence ID" value="KAG5534725.1"/>
    <property type="molecule type" value="Genomic_DNA"/>
</dbReference>
<reference evidence="2" key="1">
    <citation type="submission" date="2020-08" db="EMBL/GenBank/DDBJ databases">
        <title>Plant Genome Project.</title>
        <authorList>
            <person name="Zhang R.-G."/>
        </authorList>
    </citation>
    <scope>NUCLEOTIDE SEQUENCE</scope>
    <source>
        <strain evidence="2">WSP0</strain>
        <tissue evidence="2">Leaf</tissue>
    </source>
</reference>
<feature type="compositionally biased region" description="Polar residues" evidence="1">
    <location>
        <begin position="181"/>
        <end position="193"/>
    </location>
</feature>
<comment type="caution">
    <text evidence="2">The sequence shown here is derived from an EMBL/GenBank/DDBJ whole genome shotgun (WGS) entry which is preliminary data.</text>
</comment>
<evidence type="ECO:0000313" key="2">
    <source>
        <dbReference type="EMBL" id="KAG5534725.1"/>
    </source>
</evidence>
<name>A0AAV6J5L2_9ERIC</name>
<proteinExistence type="predicted"/>
<evidence type="ECO:0000256" key="1">
    <source>
        <dbReference type="SAM" id="MobiDB-lite"/>
    </source>
</evidence>
<feature type="compositionally biased region" description="Basic and acidic residues" evidence="1">
    <location>
        <begin position="115"/>
        <end position="127"/>
    </location>
</feature>
<sequence>MGACVSIHKNPESNMKFRLSLGSKTENLVIPSPVKDKPTVNGNFPIADGGLKSQWSTSQPPPTVRDIGSKEEAFFDSQPWLDSDCDDDFVSVNGDFTPSRGSTPVHHSFSAGPPRLDKAHFDAKTPDSKPTPSPKKRLSELFRESFQKNEEVGEQNIISNQNGVNGKTEAKSPKFGLPPRSANSTPFASGANSVCSTERTPTIGDYVIEKEEPMGSMRCCIPGVLSSRGFSGRKTPPRSIGYPPKRSLSSSPCAVSAFFLLWILVLDLAELYNHAFEQSPSVGPGSISSGREC</sequence>
<dbReference type="InterPro" id="IPR038947">
    <property type="entry name" value="At3g27210-like"/>
</dbReference>
<evidence type="ECO:0000313" key="3">
    <source>
        <dbReference type="Proteomes" id="UP000823749"/>
    </source>
</evidence>
<gene>
    <name evidence="2" type="ORF">RHGRI_022748</name>
</gene>
<keyword evidence="3" id="KW-1185">Reference proteome</keyword>
<feature type="region of interest" description="Disordered" evidence="1">
    <location>
        <begin position="96"/>
        <end position="137"/>
    </location>
</feature>
<dbReference type="AlphaFoldDB" id="A0AAV6J5L2"/>